<dbReference type="EC" id="2.7.1.17" evidence="6"/>
<dbReference type="CDD" id="cd07805">
    <property type="entry name" value="ASKHA_NBD_FGGY_CvXK-like"/>
    <property type="match status" value="1"/>
</dbReference>
<dbReference type="GO" id="GO:0004856">
    <property type="term" value="F:D-xylulokinase activity"/>
    <property type="evidence" value="ECO:0007669"/>
    <property type="project" value="UniProtKB-EC"/>
</dbReference>
<dbReference type="InterPro" id="IPR018485">
    <property type="entry name" value="FGGY_C"/>
</dbReference>
<keyword evidence="2 6" id="KW-0808">Transferase</keyword>
<dbReference type="Gene3D" id="3.30.420.40">
    <property type="match status" value="2"/>
</dbReference>
<evidence type="ECO:0000313" key="6">
    <source>
        <dbReference type="EMBL" id="GBD09567.1"/>
    </source>
</evidence>
<dbReference type="AlphaFoldDB" id="A0A2H5Y802"/>
<dbReference type="Pfam" id="PF02782">
    <property type="entry name" value="FGGY_C"/>
    <property type="match status" value="1"/>
</dbReference>
<dbReference type="Pfam" id="PF00370">
    <property type="entry name" value="FGGY_N"/>
    <property type="match status" value="1"/>
</dbReference>
<dbReference type="PIRSF" id="PIRSF000538">
    <property type="entry name" value="GlpK"/>
    <property type="match status" value="1"/>
</dbReference>
<proteinExistence type="inferred from homology"/>
<protein>
    <submittedName>
        <fullName evidence="6">Xylulose kinase</fullName>
        <ecNumber evidence="6">2.7.1.17</ecNumber>
    </submittedName>
</protein>
<dbReference type="PANTHER" id="PTHR43095">
    <property type="entry name" value="SUGAR KINASE"/>
    <property type="match status" value="1"/>
</dbReference>
<dbReference type="InterPro" id="IPR043129">
    <property type="entry name" value="ATPase_NBD"/>
</dbReference>
<dbReference type="InterPro" id="IPR018484">
    <property type="entry name" value="FGGY_N"/>
</dbReference>
<dbReference type="EMBL" id="BEHY01000051">
    <property type="protein sequence ID" value="GBD09567.1"/>
    <property type="molecule type" value="Genomic_DNA"/>
</dbReference>
<organism evidence="6 7">
    <name type="scientific">Candidatus Thermoflexus japonica</name>
    <dbReference type="NCBI Taxonomy" id="2035417"/>
    <lineage>
        <taxon>Bacteria</taxon>
        <taxon>Bacillati</taxon>
        <taxon>Chloroflexota</taxon>
        <taxon>Thermoflexia</taxon>
        <taxon>Thermoflexales</taxon>
        <taxon>Thermoflexaceae</taxon>
        <taxon>Thermoflexus</taxon>
    </lineage>
</organism>
<feature type="domain" description="Carbohydrate kinase FGGY N-terminal" evidence="4">
    <location>
        <begin position="7"/>
        <end position="264"/>
    </location>
</feature>
<evidence type="ECO:0000256" key="3">
    <source>
        <dbReference type="ARBA" id="ARBA00022777"/>
    </source>
</evidence>
<reference evidence="7" key="1">
    <citation type="submission" date="2017-09" db="EMBL/GenBank/DDBJ databases">
        <title>Metaegenomics of thermophilic ammonia-oxidizing enrichment culture.</title>
        <authorList>
            <person name="Kato S."/>
            <person name="Suzuki K."/>
        </authorList>
    </citation>
    <scope>NUCLEOTIDE SEQUENCE [LARGE SCALE GENOMIC DNA]</scope>
</reference>
<sequence>MREKTWILAIDLGTTGPKVGLVSLEGEILGWEKEPTRLILLPGGGAEQDPAEWWAAILRATHRLLDPIPGARDRIAAIGCTGMWSTLVPVDPGGAPLTNAILWMDTRGAEEVQRLWGGFPAIAGYRLDRLLLWLRLTGGVPGHSGKDSIAHLLYLRRNHPEIYRETWKFLEAKDYLNLRLTGCAAASYDSIALFWLTDNRNIRRVDYHPRLLQQVGVEREKLPDLRPAVEILGSLRPEAARDLSLPPGIPVIVGTPDVQASAIGSGAVRDEEPHLYLGTSSWLTCHVPFRRVDLIRNMTTLPSAIPGRYFIANEQETAGACLQVLRAILEDPEASLELPEPVLDQIAARAPPGSNGLIFTPWLYGERTPVEDRFLRGGFFNLSLGIQRAHFIRAVFEGVAYNTRWLLGAVEAFLEHRVDAIRFIGGGARSAIWGQIMADVLNRTILQVQEPQLAALRGVALLAGVALGGLTWEAIPERVPIAATFQPDPTYRALYDAMFQEFLAFYRATRGIYRRLQRILARGMV</sequence>
<dbReference type="InterPro" id="IPR000577">
    <property type="entry name" value="Carb_kinase_FGGY"/>
</dbReference>
<comment type="similarity">
    <text evidence="1">Belongs to the FGGY kinase family.</text>
</comment>
<evidence type="ECO:0000259" key="4">
    <source>
        <dbReference type="Pfam" id="PF00370"/>
    </source>
</evidence>
<dbReference type="SUPFAM" id="SSF53067">
    <property type="entry name" value="Actin-like ATPase domain"/>
    <property type="match status" value="2"/>
</dbReference>
<dbReference type="Proteomes" id="UP000236642">
    <property type="component" value="Unassembled WGS sequence"/>
</dbReference>
<dbReference type="InterPro" id="IPR050406">
    <property type="entry name" value="FGGY_Carb_Kinase"/>
</dbReference>
<dbReference type="PANTHER" id="PTHR43095:SF5">
    <property type="entry name" value="XYLULOSE KINASE"/>
    <property type="match status" value="1"/>
</dbReference>
<evidence type="ECO:0000256" key="1">
    <source>
        <dbReference type="ARBA" id="ARBA00009156"/>
    </source>
</evidence>
<evidence type="ECO:0000313" key="7">
    <source>
        <dbReference type="Proteomes" id="UP000236642"/>
    </source>
</evidence>
<gene>
    <name evidence="6" type="primary">xylB_3</name>
    <name evidence="6" type="ORF">HRbin22_01824</name>
</gene>
<accession>A0A2H5Y802</accession>
<keyword evidence="3 6" id="KW-0418">Kinase</keyword>
<evidence type="ECO:0000259" key="5">
    <source>
        <dbReference type="Pfam" id="PF02782"/>
    </source>
</evidence>
<name>A0A2H5Y802_9CHLR</name>
<feature type="domain" description="Carbohydrate kinase FGGY C-terminal" evidence="5">
    <location>
        <begin position="277"/>
        <end position="467"/>
    </location>
</feature>
<comment type="caution">
    <text evidence="6">The sequence shown here is derived from an EMBL/GenBank/DDBJ whole genome shotgun (WGS) entry which is preliminary data.</text>
</comment>
<evidence type="ECO:0000256" key="2">
    <source>
        <dbReference type="ARBA" id="ARBA00022679"/>
    </source>
</evidence>